<evidence type="ECO:0000256" key="12">
    <source>
        <dbReference type="ARBA" id="ARBA00048766"/>
    </source>
</evidence>
<evidence type="ECO:0000256" key="13">
    <source>
        <dbReference type="RuleBase" id="RU361169"/>
    </source>
</evidence>
<accession>A0A1G4BQ49</accession>
<comment type="subcellular location">
    <subcellularLocation>
        <location evidence="1">Secreted</location>
    </subcellularLocation>
</comment>
<keyword evidence="8" id="KW-0325">Glycoprotein</keyword>
<dbReference type="PANTHER" id="PTHR31736:SF14">
    <property type="entry name" value="EXOPOLYGALACTURONASE X-1-RELATED"/>
    <property type="match status" value="1"/>
</dbReference>
<evidence type="ECO:0000256" key="2">
    <source>
        <dbReference type="ARBA" id="ARBA00008834"/>
    </source>
</evidence>
<dbReference type="GeneID" id="34554328"/>
<keyword evidence="3" id="KW-0964">Secreted</keyword>
<name>A0A1G4BQ49_9PEZI</name>
<dbReference type="GO" id="GO:0047911">
    <property type="term" value="F:galacturan 1,4-alpha-galacturonidase activity"/>
    <property type="evidence" value="ECO:0007669"/>
    <property type="project" value="UniProtKB-EC"/>
</dbReference>
<feature type="region of interest" description="Disordered" evidence="14">
    <location>
        <begin position="23"/>
        <end position="84"/>
    </location>
</feature>
<dbReference type="Pfam" id="PF00295">
    <property type="entry name" value="Glyco_hydro_28"/>
    <property type="match status" value="1"/>
</dbReference>
<dbReference type="PANTHER" id="PTHR31736">
    <property type="match status" value="1"/>
</dbReference>
<evidence type="ECO:0000256" key="6">
    <source>
        <dbReference type="ARBA" id="ARBA00022801"/>
    </source>
</evidence>
<gene>
    <name evidence="16" type="ORF">CORC01_01162</name>
</gene>
<dbReference type="STRING" id="1209926.A0A1G4BQ49"/>
<dbReference type="GO" id="GO:0005576">
    <property type="term" value="C:extracellular region"/>
    <property type="evidence" value="ECO:0007669"/>
    <property type="project" value="UniProtKB-SubCell"/>
</dbReference>
<keyword evidence="7" id="KW-1015">Disulfide bond</keyword>
<keyword evidence="5" id="KW-0677">Repeat</keyword>
<sequence>MVAPTLLGGLLAAALVPLTHAAAPHPSAPHASAPHASAPHASATHAAAPLAAAPQRPNIKPAPYHPSRAFPTSPPRTKTCAVKPGTNGSDDAAAILQAFKSCNNGGTIVLDASYTICSPLDLTFLNAVDVAITGTVKFCDDIDYWLPRLFQYAFQQSVSFWKFGGKDVQIYGNGKGTIDGNGQKWYDLFATNATLQRPILFVTDGLHGGSITGLNMINSPQWFNLIANSSEILISDINIKAASSSANPAKNTDGWDIYRSDEIVIQNSHIDNGDDCVSFKPNATNIIVQGLTCIGTPHGMSVGSLGQYAGTFDIVENVLVYNTSMSNAPDAARIKVWPNFNSQFQPSLSGGGGAGYVKNITYDTFSNDNNDNAITINQCYGQKNQTLCEQYPSKVTISDVIFKNFVGTTSPKNDPGAGSLVCSSPDTCHNIRATNINVKVPSGKPPQWVCINLDNSLLQINCVTKVTKN</sequence>
<evidence type="ECO:0000313" key="16">
    <source>
        <dbReference type="EMBL" id="OHF03443.1"/>
    </source>
</evidence>
<keyword evidence="10" id="KW-0961">Cell wall biogenesis/degradation</keyword>
<dbReference type="EC" id="3.2.1.67" evidence="11"/>
<protein>
    <recommendedName>
        <fullName evidence="11">galacturonan 1,4-alpha-galacturonidase</fullName>
        <ecNumber evidence="11">3.2.1.67</ecNumber>
    </recommendedName>
</protein>
<feature type="signal peptide" evidence="15">
    <location>
        <begin position="1"/>
        <end position="21"/>
    </location>
</feature>
<evidence type="ECO:0000256" key="14">
    <source>
        <dbReference type="SAM" id="MobiDB-lite"/>
    </source>
</evidence>
<dbReference type="Proteomes" id="UP000176998">
    <property type="component" value="Unassembled WGS sequence"/>
</dbReference>
<dbReference type="InterPro" id="IPR011050">
    <property type="entry name" value="Pectin_lyase_fold/virulence"/>
</dbReference>
<dbReference type="RefSeq" id="XP_022480579.1">
    <property type="nucleotide sequence ID" value="XM_022612818.1"/>
</dbReference>
<proteinExistence type="inferred from homology"/>
<dbReference type="OrthoDB" id="187139at2759"/>
<evidence type="ECO:0000256" key="9">
    <source>
        <dbReference type="ARBA" id="ARBA00023295"/>
    </source>
</evidence>
<dbReference type="InterPro" id="IPR012334">
    <property type="entry name" value="Pectin_lyas_fold"/>
</dbReference>
<dbReference type="InterPro" id="IPR000743">
    <property type="entry name" value="Glyco_hydro_28"/>
</dbReference>
<dbReference type="AlphaFoldDB" id="A0A1G4BQ49"/>
<comment type="catalytic activity">
    <reaction evidence="12">
        <text>[(1-&gt;4)-alpha-D-galacturonosyl](n) + H2O = alpha-D-galacturonate + [(1-&gt;4)-alpha-D-galacturonosyl](n-1)</text>
        <dbReference type="Rhea" id="RHEA:14117"/>
        <dbReference type="Rhea" id="RHEA-COMP:14570"/>
        <dbReference type="Rhea" id="RHEA-COMP:14572"/>
        <dbReference type="ChEBI" id="CHEBI:15377"/>
        <dbReference type="ChEBI" id="CHEBI:58658"/>
        <dbReference type="ChEBI" id="CHEBI:140523"/>
        <dbReference type="EC" id="3.2.1.67"/>
    </reaction>
</comment>
<dbReference type="Gene3D" id="2.160.20.10">
    <property type="entry name" value="Single-stranded right-handed beta-helix, Pectin lyase-like"/>
    <property type="match status" value="1"/>
</dbReference>
<comment type="caution">
    <text evidence="16">The sequence shown here is derived from an EMBL/GenBank/DDBJ whole genome shotgun (WGS) entry which is preliminary data.</text>
</comment>
<comment type="similarity">
    <text evidence="2 13">Belongs to the glycosyl hydrolase 28 family.</text>
</comment>
<dbReference type="GO" id="GO:0071555">
    <property type="term" value="P:cell wall organization"/>
    <property type="evidence" value="ECO:0007669"/>
    <property type="project" value="UniProtKB-KW"/>
</dbReference>
<evidence type="ECO:0000256" key="11">
    <source>
        <dbReference type="ARBA" id="ARBA00038933"/>
    </source>
</evidence>
<keyword evidence="6 13" id="KW-0378">Hydrolase</keyword>
<keyword evidence="9 13" id="KW-0326">Glycosidase</keyword>
<evidence type="ECO:0000256" key="1">
    <source>
        <dbReference type="ARBA" id="ARBA00004613"/>
    </source>
</evidence>
<evidence type="ECO:0000256" key="3">
    <source>
        <dbReference type="ARBA" id="ARBA00022525"/>
    </source>
</evidence>
<keyword evidence="4 15" id="KW-0732">Signal</keyword>
<evidence type="ECO:0000313" key="17">
    <source>
        <dbReference type="Proteomes" id="UP000176998"/>
    </source>
</evidence>
<dbReference type="GO" id="GO:0005975">
    <property type="term" value="P:carbohydrate metabolic process"/>
    <property type="evidence" value="ECO:0007669"/>
    <property type="project" value="InterPro"/>
</dbReference>
<dbReference type="SUPFAM" id="SSF51126">
    <property type="entry name" value="Pectin lyase-like"/>
    <property type="match status" value="1"/>
</dbReference>
<keyword evidence="17" id="KW-1185">Reference proteome</keyword>
<evidence type="ECO:0000256" key="10">
    <source>
        <dbReference type="ARBA" id="ARBA00023316"/>
    </source>
</evidence>
<evidence type="ECO:0000256" key="15">
    <source>
        <dbReference type="SAM" id="SignalP"/>
    </source>
</evidence>
<feature type="chain" id="PRO_5009603172" description="galacturonan 1,4-alpha-galacturonidase" evidence="15">
    <location>
        <begin position="22"/>
        <end position="469"/>
    </location>
</feature>
<dbReference type="EMBL" id="MJBS01000006">
    <property type="protein sequence ID" value="OHF03443.1"/>
    <property type="molecule type" value="Genomic_DNA"/>
</dbReference>
<evidence type="ECO:0000256" key="7">
    <source>
        <dbReference type="ARBA" id="ARBA00023157"/>
    </source>
</evidence>
<evidence type="ECO:0000256" key="5">
    <source>
        <dbReference type="ARBA" id="ARBA00022737"/>
    </source>
</evidence>
<evidence type="ECO:0000256" key="4">
    <source>
        <dbReference type="ARBA" id="ARBA00022729"/>
    </source>
</evidence>
<feature type="compositionally biased region" description="Low complexity" evidence="14">
    <location>
        <begin position="23"/>
        <end position="54"/>
    </location>
</feature>
<evidence type="ECO:0000256" key="8">
    <source>
        <dbReference type="ARBA" id="ARBA00023180"/>
    </source>
</evidence>
<reference evidence="16 17" key="1">
    <citation type="submission" date="2016-09" db="EMBL/GenBank/DDBJ databases">
        <authorList>
            <person name="Capua I."/>
            <person name="De Benedictis P."/>
            <person name="Joannis T."/>
            <person name="Lombin L.H."/>
            <person name="Cattoli G."/>
        </authorList>
    </citation>
    <scope>NUCLEOTIDE SEQUENCE [LARGE SCALE GENOMIC DNA]</scope>
    <source>
        <strain evidence="16 17">IMI 309357</strain>
    </source>
</reference>
<dbReference type="GO" id="GO:0004650">
    <property type="term" value="F:polygalacturonase activity"/>
    <property type="evidence" value="ECO:0007669"/>
    <property type="project" value="InterPro"/>
</dbReference>
<organism evidence="16 17">
    <name type="scientific">Colletotrichum orchidophilum</name>
    <dbReference type="NCBI Taxonomy" id="1209926"/>
    <lineage>
        <taxon>Eukaryota</taxon>
        <taxon>Fungi</taxon>
        <taxon>Dikarya</taxon>
        <taxon>Ascomycota</taxon>
        <taxon>Pezizomycotina</taxon>
        <taxon>Sordariomycetes</taxon>
        <taxon>Hypocreomycetidae</taxon>
        <taxon>Glomerellales</taxon>
        <taxon>Glomerellaceae</taxon>
        <taxon>Colletotrichum</taxon>
    </lineage>
</organism>